<dbReference type="AlphaFoldDB" id="A0A0E9XA48"/>
<organism evidence="1">
    <name type="scientific">Anguilla anguilla</name>
    <name type="common">European freshwater eel</name>
    <name type="synonym">Muraena anguilla</name>
    <dbReference type="NCBI Taxonomy" id="7936"/>
    <lineage>
        <taxon>Eukaryota</taxon>
        <taxon>Metazoa</taxon>
        <taxon>Chordata</taxon>
        <taxon>Craniata</taxon>
        <taxon>Vertebrata</taxon>
        <taxon>Euteleostomi</taxon>
        <taxon>Actinopterygii</taxon>
        <taxon>Neopterygii</taxon>
        <taxon>Teleostei</taxon>
        <taxon>Anguilliformes</taxon>
        <taxon>Anguillidae</taxon>
        <taxon>Anguilla</taxon>
    </lineage>
</organism>
<dbReference type="EMBL" id="GBXM01009093">
    <property type="protein sequence ID" value="JAH99484.1"/>
    <property type="molecule type" value="Transcribed_RNA"/>
</dbReference>
<protein>
    <submittedName>
        <fullName evidence="1">Uncharacterized protein</fullName>
    </submittedName>
</protein>
<proteinExistence type="predicted"/>
<sequence>MVVRKNSVIMLWHLVNHC</sequence>
<reference evidence="1" key="1">
    <citation type="submission" date="2014-11" db="EMBL/GenBank/DDBJ databases">
        <authorList>
            <person name="Amaro Gonzalez C."/>
        </authorList>
    </citation>
    <scope>NUCLEOTIDE SEQUENCE</scope>
</reference>
<reference evidence="1" key="2">
    <citation type="journal article" date="2015" name="Fish Shellfish Immunol.">
        <title>Early steps in the European eel (Anguilla anguilla)-Vibrio vulnificus interaction in the gills: Role of the RtxA13 toxin.</title>
        <authorList>
            <person name="Callol A."/>
            <person name="Pajuelo D."/>
            <person name="Ebbesson L."/>
            <person name="Teles M."/>
            <person name="MacKenzie S."/>
            <person name="Amaro C."/>
        </authorList>
    </citation>
    <scope>NUCLEOTIDE SEQUENCE</scope>
</reference>
<accession>A0A0E9XA48</accession>
<evidence type="ECO:0000313" key="1">
    <source>
        <dbReference type="EMBL" id="JAH99484.1"/>
    </source>
</evidence>
<name>A0A0E9XA48_ANGAN</name>